<dbReference type="PANTHER" id="PTHR10590:SF4">
    <property type="entry name" value="SOLUTE CARRIER FAMILY 28 MEMBER 3"/>
    <property type="match status" value="1"/>
</dbReference>
<protein>
    <submittedName>
        <fullName evidence="11">Nucleoside transporter C-terminal domain-containing protein</fullName>
    </submittedName>
</protein>
<organism evidence="11 12">
    <name type="scientific">Methylocapsa polymorpha</name>
    <dbReference type="NCBI Taxonomy" id="3080828"/>
    <lineage>
        <taxon>Bacteria</taxon>
        <taxon>Pseudomonadati</taxon>
        <taxon>Pseudomonadota</taxon>
        <taxon>Alphaproteobacteria</taxon>
        <taxon>Hyphomicrobiales</taxon>
        <taxon>Beijerinckiaceae</taxon>
        <taxon>Methylocapsa</taxon>
    </lineage>
</organism>
<dbReference type="InterPro" id="IPR011642">
    <property type="entry name" value="Gate_dom"/>
</dbReference>
<keyword evidence="12" id="KW-1185">Reference proteome</keyword>
<evidence type="ECO:0000256" key="6">
    <source>
        <dbReference type="ARBA" id="ARBA00023136"/>
    </source>
</evidence>
<feature type="domain" description="Nucleoside transporter/FeoB GTPase Gate" evidence="10">
    <location>
        <begin position="101"/>
        <end position="200"/>
    </location>
</feature>
<dbReference type="RefSeq" id="WP_407340981.1">
    <property type="nucleotide sequence ID" value="NZ_CP136862.1"/>
</dbReference>
<dbReference type="Pfam" id="PF07670">
    <property type="entry name" value="Gate"/>
    <property type="match status" value="1"/>
</dbReference>
<dbReference type="InterPro" id="IPR002668">
    <property type="entry name" value="CNT_N_dom"/>
</dbReference>
<feature type="transmembrane region" description="Helical" evidence="7">
    <location>
        <begin position="31"/>
        <end position="49"/>
    </location>
</feature>
<gene>
    <name evidence="11" type="ORF">RZS28_09070</name>
</gene>
<proteinExistence type="inferred from homology"/>
<feature type="transmembrane region" description="Helical" evidence="7">
    <location>
        <begin position="263"/>
        <end position="285"/>
    </location>
</feature>
<comment type="subcellular location">
    <subcellularLocation>
        <location evidence="1">Cell membrane</location>
        <topology evidence="1">Multi-pass membrane protein</topology>
    </subcellularLocation>
</comment>
<evidence type="ECO:0000256" key="5">
    <source>
        <dbReference type="ARBA" id="ARBA00022989"/>
    </source>
</evidence>
<evidence type="ECO:0000259" key="10">
    <source>
        <dbReference type="Pfam" id="PF07670"/>
    </source>
</evidence>
<evidence type="ECO:0000256" key="2">
    <source>
        <dbReference type="ARBA" id="ARBA00009033"/>
    </source>
</evidence>
<dbReference type="PANTHER" id="PTHR10590">
    <property type="entry name" value="SODIUM/NUCLEOSIDE COTRANSPORTER"/>
    <property type="match status" value="1"/>
</dbReference>
<feature type="transmembrane region" description="Helical" evidence="7">
    <location>
        <begin position="391"/>
        <end position="413"/>
    </location>
</feature>
<keyword evidence="4 7" id="KW-0812">Transmembrane</keyword>
<accession>A0ABZ0HWZ6</accession>
<feature type="transmembrane region" description="Helical" evidence="7">
    <location>
        <begin position="356"/>
        <end position="379"/>
    </location>
</feature>
<evidence type="ECO:0000256" key="3">
    <source>
        <dbReference type="ARBA" id="ARBA00022475"/>
    </source>
</evidence>
<evidence type="ECO:0000256" key="1">
    <source>
        <dbReference type="ARBA" id="ARBA00004651"/>
    </source>
</evidence>
<evidence type="ECO:0000256" key="7">
    <source>
        <dbReference type="SAM" id="Phobius"/>
    </source>
</evidence>
<name>A0ABZ0HWZ6_9HYPH</name>
<keyword evidence="3" id="KW-1003">Cell membrane</keyword>
<evidence type="ECO:0000259" key="9">
    <source>
        <dbReference type="Pfam" id="PF07662"/>
    </source>
</evidence>
<dbReference type="Pfam" id="PF01773">
    <property type="entry name" value="Nucleos_tra2_N"/>
    <property type="match status" value="1"/>
</dbReference>
<dbReference type="Proteomes" id="UP001626536">
    <property type="component" value="Chromosome"/>
</dbReference>
<feature type="domain" description="Concentrative nucleoside transporter C-terminal" evidence="9">
    <location>
        <begin position="209"/>
        <end position="411"/>
    </location>
</feature>
<dbReference type="Pfam" id="PF07662">
    <property type="entry name" value="Nucleos_tra2_C"/>
    <property type="match status" value="1"/>
</dbReference>
<keyword evidence="5 7" id="KW-1133">Transmembrane helix</keyword>
<dbReference type="InterPro" id="IPR011657">
    <property type="entry name" value="CNT_C_dom"/>
</dbReference>
<evidence type="ECO:0000256" key="4">
    <source>
        <dbReference type="ARBA" id="ARBA00022692"/>
    </source>
</evidence>
<feature type="transmembrane region" description="Helical" evidence="7">
    <location>
        <begin position="142"/>
        <end position="163"/>
    </location>
</feature>
<keyword evidence="6 7" id="KW-0472">Membrane</keyword>
<feature type="transmembrane region" description="Helical" evidence="7">
    <location>
        <begin position="209"/>
        <end position="231"/>
    </location>
</feature>
<feature type="transmembrane region" description="Helical" evidence="7">
    <location>
        <begin position="175"/>
        <end position="197"/>
    </location>
</feature>
<dbReference type="EMBL" id="CP136862">
    <property type="protein sequence ID" value="WOJ91385.1"/>
    <property type="molecule type" value="Genomic_DNA"/>
</dbReference>
<evidence type="ECO:0000313" key="12">
    <source>
        <dbReference type="Proteomes" id="UP001626536"/>
    </source>
</evidence>
<comment type="similarity">
    <text evidence="2">Belongs to the concentrative nucleoside transporter (CNT) (TC 2.A.41) family.</text>
</comment>
<feature type="domain" description="Concentrative nucleoside transporter N-terminal" evidence="8">
    <location>
        <begin position="8"/>
        <end position="81"/>
    </location>
</feature>
<evidence type="ECO:0000313" key="11">
    <source>
        <dbReference type="EMBL" id="WOJ91385.1"/>
    </source>
</evidence>
<evidence type="ECO:0000259" key="8">
    <source>
        <dbReference type="Pfam" id="PF01773"/>
    </source>
</evidence>
<feature type="transmembrane region" description="Helical" evidence="7">
    <location>
        <begin position="103"/>
        <end position="122"/>
    </location>
</feature>
<dbReference type="InterPro" id="IPR008276">
    <property type="entry name" value="C_nuclsd_transpt"/>
</dbReference>
<reference evidence="11 12" key="1">
    <citation type="submission" date="2023-10" db="EMBL/GenBank/DDBJ databases">
        <title>Novel methanotroph of the genus Methylocapsa from a subarctic wetland.</title>
        <authorList>
            <person name="Belova S.E."/>
            <person name="Oshkin I.Y."/>
            <person name="Miroshnikov K."/>
            <person name="Dedysh S.N."/>
        </authorList>
    </citation>
    <scope>NUCLEOTIDE SEQUENCE [LARGE SCALE GENOMIC DNA]</scope>
    <source>
        <strain evidence="11 12">RX1</strain>
    </source>
</reference>
<sequence length="414" mass="43267">MTILRGAFGLCALLVLAWLISEDRWRPSLRVVLGGLALQFGLALILLKFPPATAIFFSLNQAVAALQSATDAGTTFVFGYLGGGRPPFVETRPEASFILGFRAFPLVLVISALASLLLYLGVLQKIVGALAFALRHTLGVGGALGLGASVHIFVGMVEAPLLVRPYLKSMARGELFALMSCGMAGIAGTVMVIYASLLGPVIPDALGNILIASIISTPAALAVAAIMVPFAPNLKESGHLEIADPPTSAMEAIARGTNDGVGFLANIIAMLIVLVALVALVNMSLGLLPHQGDPFTLQRLFSFGFRPIMWLIGIPSAETEAAAALMSTKTVLNEFVAYVDLAHLPPEALSPRSRLIMTYALCGFANFGSLGIMIGGMTAMAPERKRDIVSLGFRSILSGTLATCMSGAVVGMLA</sequence>